<dbReference type="RefSeq" id="WP_111549532.1">
    <property type="nucleotide sequence ID" value="NZ_LIQE01000042.1"/>
</dbReference>
<organism evidence="1 2">
    <name type="scientific">Salipiger aestuarii</name>
    <dbReference type="NCBI Taxonomy" id="568098"/>
    <lineage>
        <taxon>Bacteria</taxon>
        <taxon>Pseudomonadati</taxon>
        <taxon>Pseudomonadota</taxon>
        <taxon>Alphaproteobacteria</taxon>
        <taxon>Rhodobacterales</taxon>
        <taxon>Roseobacteraceae</taxon>
        <taxon>Salipiger</taxon>
    </lineage>
</organism>
<proteinExistence type="predicted"/>
<comment type="caution">
    <text evidence="1">The sequence shown here is derived from an EMBL/GenBank/DDBJ whole genome shotgun (WGS) entry which is preliminary data.</text>
</comment>
<dbReference type="Pfam" id="PF20137">
    <property type="entry name" value="BubE"/>
    <property type="match status" value="1"/>
</dbReference>
<name>A0A327YT28_9RHOB</name>
<evidence type="ECO:0000313" key="2">
    <source>
        <dbReference type="Proteomes" id="UP000249165"/>
    </source>
</evidence>
<reference evidence="1 2" key="1">
    <citation type="submission" date="2018-06" db="EMBL/GenBank/DDBJ databases">
        <title>Genomic Encyclopedia of Archaeal and Bacterial Type Strains, Phase II (KMG-II): from individual species to whole genera.</title>
        <authorList>
            <person name="Goeker M."/>
        </authorList>
    </citation>
    <scope>NUCLEOTIDE SEQUENCE [LARGE SCALE GENOMIC DNA]</scope>
    <source>
        <strain evidence="1 2">DSM 22011</strain>
    </source>
</reference>
<evidence type="ECO:0000313" key="1">
    <source>
        <dbReference type="EMBL" id="RAK24120.1"/>
    </source>
</evidence>
<dbReference type="EMBL" id="QLMG01000001">
    <property type="protein sequence ID" value="RAK24120.1"/>
    <property type="molecule type" value="Genomic_DNA"/>
</dbReference>
<protein>
    <submittedName>
        <fullName evidence="1">Uncharacterized protein</fullName>
    </submittedName>
</protein>
<dbReference type="AlphaFoldDB" id="A0A327YT28"/>
<dbReference type="InterPro" id="IPR045384">
    <property type="entry name" value="DUF6527"/>
</dbReference>
<sequence length="96" mass="10825">MIRATHYRDRNAFLGDRTPGSVWIADPNPDGSQVWLHFCPCGCGAKVRLRIGNGFKPKHGPSWCWNGSIAAPTLDPSVNWEGHWHGWIRDGDWRAC</sequence>
<accession>A0A327YT28</accession>
<dbReference type="Proteomes" id="UP000249165">
    <property type="component" value="Unassembled WGS sequence"/>
</dbReference>
<dbReference type="OrthoDB" id="8101392at2"/>
<gene>
    <name evidence="1" type="ORF">ATI53_1001227</name>
</gene>
<keyword evidence="2" id="KW-1185">Reference proteome</keyword>